<dbReference type="AlphaFoldDB" id="A0A6B1DXE9"/>
<dbReference type="GO" id="GO:0016787">
    <property type="term" value="F:hydrolase activity"/>
    <property type="evidence" value="ECO:0007669"/>
    <property type="project" value="UniProtKB-KW"/>
</dbReference>
<dbReference type="Pfam" id="PF00884">
    <property type="entry name" value="Sulfatase"/>
    <property type="match status" value="1"/>
</dbReference>
<dbReference type="CDD" id="cd16148">
    <property type="entry name" value="sulfatase_like"/>
    <property type="match status" value="1"/>
</dbReference>
<reference evidence="2" key="1">
    <citation type="submission" date="2019-09" db="EMBL/GenBank/DDBJ databases">
        <title>Characterisation of the sponge microbiome using genome-centric metagenomics.</title>
        <authorList>
            <person name="Engelberts J.P."/>
            <person name="Robbins S.J."/>
            <person name="De Goeij J.M."/>
            <person name="Aranda M."/>
            <person name="Bell S.C."/>
            <person name="Webster N.S."/>
        </authorList>
    </citation>
    <scope>NUCLEOTIDE SEQUENCE</scope>
    <source>
        <strain evidence="2">SB0662_bin_9</strain>
    </source>
</reference>
<organism evidence="2">
    <name type="scientific">Caldilineaceae bacterium SB0662_bin_9</name>
    <dbReference type="NCBI Taxonomy" id="2605258"/>
    <lineage>
        <taxon>Bacteria</taxon>
        <taxon>Bacillati</taxon>
        <taxon>Chloroflexota</taxon>
        <taxon>Caldilineae</taxon>
        <taxon>Caldilineales</taxon>
        <taxon>Caldilineaceae</taxon>
    </lineage>
</organism>
<proteinExistence type="predicted"/>
<dbReference type="InterPro" id="IPR052701">
    <property type="entry name" value="GAG_Ulvan_Degrading_Sulfatases"/>
</dbReference>
<dbReference type="InterPro" id="IPR017850">
    <property type="entry name" value="Alkaline_phosphatase_core_sf"/>
</dbReference>
<dbReference type="GO" id="GO:0016740">
    <property type="term" value="F:transferase activity"/>
    <property type="evidence" value="ECO:0007669"/>
    <property type="project" value="UniProtKB-KW"/>
</dbReference>
<evidence type="ECO:0000259" key="1">
    <source>
        <dbReference type="Pfam" id="PF00884"/>
    </source>
</evidence>
<sequence length="496" mass="55157">MRILYIDIDSLRPDHLSCYGYHRNTSPNIDAIASEGVRFTNYYASDTPCLPSRTALFTGQFGIRTGVVNHGGLYADMAPQGAGRAFRSRLAQGTLASALRQAGYHTASISPFPNRHTAYQVWYGFSETYDTGGNGLENADEMYPPAKRWLEANGRNDNWFLHVNFWDPHTPYDHPEDFGNPFADDPMDPWITQDLIDRQNASYGPHSATEVPGLNDRLPPVSTMGAGSIGTLADAKAHMDGYDTGIRYADHYVGKLIQDLKDLGVYEETAIVISADHGENHGELNVWGDHQLADHITNRVPLIVRWPGVTNGQEGTVRGQFNYNVDLPATLMDLVDGECPDFWQGQSFAGALSSDGGGERPYLVLSNGAWSCQRSVRWDDWLLIRTYHTGLKNLPAYMLFNLTDDPHEQHNLAATRPDILGTGLLRLDQWMGDQMGTSERGDPFWGVMAEGGPHHANTNHPYWPEYLERLRATGREGHADNLAQYGGRPIHSGLET</sequence>
<dbReference type="Gene3D" id="3.40.720.10">
    <property type="entry name" value="Alkaline Phosphatase, subunit A"/>
    <property type="match status" value="1"/>
</dbReference>
<evidence type="ECO:0000313" key="2">
    <source>
        <dbReference type="EMBL" id="MYD91054.1"/>
    </source>
</evidence>
<name>A0A6B1DXE9_9CHLR</name>
<feature type="domain" description="Sulfatase N-terminal" evidence="1">
    <location>
        <begin position="3"/>
        <end position="336"/>
    </location>
</feature>
<protein>
    <submittedName>
        <fullName evidence="2">Sulfatase-like hydrolase/transferase</fullName>
    </submittedName>
</protein>
<dbReference type="InterPro" id="IPR000917">
    <property type="entry name" value="Sulfatase_N"/>
</dbReference>
<keyword evidence="2" id="KW-0378">Hydrolase</keyword>
<dbReference type="SUPFAM" id="SSF53649">
    <property type="entry name" value="Alkaline phosphatase-like"/>
    <property type="match status" value="1"/>
</dbReference>
<keyword evidence="2" id="KW-0808">Transferase</keyword>
<gene>
    <name evidence="2" type="ORF">F4Y08_12090</name>
</gene>
<dbReference type="PANTHER" id="PTHR43751:SF3">
    <property type="entry name" value="SULFATASE N-TERMINAL DOMAIN-CONTAINING PROTEIN"/>
    <property type="match status" value="1"/>
</dbReference>
<dbReference type="PANTHER" id="PTHR43751">
    <property type="entry name" value="SULFATASE"/>
    <property type="match status" value="1"/>
</dbReference>
<dbReference type="EMBL" id="VXPY01000085">
    <property type="protein sequence ID" value="MYD91054.1"/>
    <property type="molecule type" value="Genomic_DNA"/>
</dbReference>
<comment type="caution">
    <text evidence="2">The sequence shown here is derived from an EMBL/GenBank/DDBJ whole genome shotgun (WGS) entry which is preliminary data.</text>
</comment>
<accession>A0A6B1DXE9</accession>